<keyword evidence="11 17" id="KW-0946">Virion</keyword>
<evidence type="ECO:0000256" key="10">
    <source>
        <dbReference type="ARBA" id="ARBA00022812"/>
    </source>
</evidence>
<evidence type="ECO:0000256" key="5">
    <source>
        <dbReference type="ARBA" id="ARBA00004452"/>
    </source>
</evidence>
<comment type="subcellular location">
    <subcellularLocation>
        <location evidence="1">Host Golgi apparatus</location>
    </subcellularLocation>
    <subcellularLocation>
        <location evidence="3">Host cytoplasm</location>
    </subcellularLocation>
    <subcellularLocation>
        <location evidence="5">Host endoplasmic reticulum-Golgi intermediate compartment</location>
    </subcellularLocation>
    <subcellularLocation>
        <location evidence="2">Host nucleus</location>
    </subcellularLocation>
    <subcellularLocation>
        <location evidence="4 17">Virion</location>
    </subcellularLocation>
</comment>
<evidence type="ECO:0000256" key="9">
    <source>
        <dbReference type="ARBA" id="ARBA00022562"/>
    </source>
</evidence>
<evidence type="ECO:0000256" key="3">
    <source>
        <dbReference type="ARBA" id="ARBA00004192"/>
    </source>
</evidence>
<dbReference type="PIRSF" id="PIRSF003953">
    <property type="entry name" value="N_PhelboV"/>
    <property type="match status" value="1"/>
</dbReference>
<keyword evidence="14" id="KW-1035">Host cytoplasm</keyword>
<keyword evidence="12 17" id="KW-0694">RNA-binding</keyword>
<dbReference type="GO" id="GO:0044172">
    <property type="term" value="C:host cell endoplasmic reticulum-Golgi intermediate compartment"/>
    <property type="evidence" value="ECO:0007669"/>
    <property type="project" value="UniProtKB-SubCell"/>
</dbReference>
<evidence type="ECO:0000256" key="13">
    <source>
        <dbReference type="ARBA" id="ARBA00023086"/>
    </source>
</evidence>
<keyword evidence="19" id="KW-1185">Reference proteome</keyword>
<evidence type="ECO:0000256" key="12">
    <source>
        <dbReference type="ARBA" id="ARBA00022884"/>
    </source>
</evidence>
<evidence type="ECO:0000313" key="18">
    <source>
        <dbReference type="EMBL" id="AHK60939.1"/>
    </source>
</evidence>
<comment type="subunit">
    <text evidence="16">Homodimer. Homohexamer; ring-shaped, necessary to form the nucleocapsid. Homopentamers; opened pentamers in solution. Binds to viral genomic RNA. Interacts with glycoprotein Gn; this interaction allows packaging of nucleocapsids into virions.</text>
</comment>
<evidence type="ECO:0000256" key="11">
    <source>
        <dbReference type="ARBA" id="ARBA00022844"/>
    </source>
</evidence>
<evidence type="ECO:0000256" key="2">
    <source>
        <dbReference type="ARBA" id="ARBA00004147"/>
    </source>
</evidence>
<dbReference type="InterPro" id="IPR015971">
    <property type="entry name" value="Nucleocapsid_Phlebovirus"/>
</dbReference>
<evidence type="ECO:0000256" key="14">
    <source>
        <dbReference type="ARBA" id="ARBA00023200"/>
    </source>
</evidence>
<evidence type="ECO:0000256" key="16">
    <source>
        <dbReference type="ARBA" id="ARBA00046628"/>
    </source>
</evidence>
<dbReference type="GO" id="GO:1990904">
    <property type="term" value="C:ribonucleoprotein complex"/>
    <property type="evidence" value="ECO:0007669"/>
    <property type="project" value="UniProtKB-KW"/>
</dbReference>
<keyword evidence="15 17" id="KW-0687">Ribonucleoprotein</keyword>
<dbReference type="RefSeq" id="YP_010086219.1">
    <property type="nucleotide sequence ID" value="NC_055417.1"/>
</dbReference>
<dbReference type="GO" id="GO:0044177">
    <property type="term" value="C:host cell Golgi apparatus"/>
    <property type="evidence" value="ECO:0007669"/>
    <property type="project" value="UniProtKB-SubCell"/>
</dbReference>
<evidence type="ECO:0000256" key="15">
    <source>
        <dbReference type="ARBA" id="ARBA00023274"/>
    </source>
</evidence>
<dbReference type="Pfam" id="PF05733">
    <property type="entry name" value="Tenui_N"/>
    <property type="match status" value="1"/>
</dbReference>
<dbReference type="GO" id="GO:0003723">
    <property type="term" value="F:RNA binding"/>
    <property type="evidence" value="ECO:0007669"/>
    <property type="project" value="UniProtKB-UniRule"/>
</dbReference>
<name>W8JDM5_9VIRU</name>
<keyword evidence="8 17" id="KW-0167">Capsid protein</keyword>
<evidence type="ECO:0000313" key="19">
    <source>
        <dbReference type="Proteomes" id="UP000162740"/>
    </source>
</evidence>
<evidence type="ECO:0000256" key="6">
    <source>
        <dbReference type="ARBA" id="ARBA00005299"/>
    </source>
</evidence>
<keyword evidence="13 17" id="KW-0543">Viral nucleoprotein</keyword>
<dbReference type="GO" id="GO:0019013">
    <property type="term" value="C:viral nucleocapsid"/>
    <property type="evidence" value="ECO:0007669"/>
    <property type="project" value="UniProtKB-UniRule"/>
</dbReference>
<dbReference type="EMBL" id="KF297911">
    <property type="protein sequence ID" value="AHK60939.1"/>
    <property type="molecule type" value="Genomic_RNA"/>
</dbReference>
<reference evidence="18 19" key="1">
    <citation type="journal article" date="2014" name="J. Gen. Virol.">
        <title>Characterization of the Sandfly fever Naples species complex and description of a new Karimabad species complex (genus Phlebovirus, family Bunyaviridae).</title>
        <authorList>
            <person name="Palacios G."/>
            <person name="Tesh R.B."/>
            <person name="Savji N."/>
            <person name="Travassos da Rosa A.P."/>
            <person name="Guzman H."/>
            <person name="Bussetti A.V."/>
            <person name="Desai A."/>
            <person name="Ladner J."/>
            <person name="Sanchez-Seco M."/>
            <person name="Lipkin W.I."/>
        </authorList>
    </citation>
    <scope>NUCLEOTIDE SEQUENCE [LARGE SCALE GENOMIC DNA]</scope>
    <source>
        <strain evidence="18">91045-AG</strain>
    </source>
</reference>
<keyword evidence="9" id="KW-1048">Host nucleus</keyword>
<dbReference type="GeneID" id="65246740"/>
<dbReference type="KEGG" id="vg:65246740"/>
<dbReference type="InterPro" id="IPR009522">
    <property type="entry name" value="Capsid_Phlebovir/Tenuivir"/>
</dbReference>
<organism evidence="18 19">
    <name type="scientific">Karimabad virus</name>
    <dbReference type="NCBI Taxonomy" id="415382"/>
    <lineage>
        <taxon>Viruses</taxon>
        <taxon>Riboviria</taxon>
        <taxon>Orthornavirae</taxon>
        <taxon>Negarnaviricota</taxon>
        <taxon>Polyploviricotina</taxon>
        <taxon>Bunyaviricetes</taxon>
        <taxon>Hareavirales</taxon>
        <taxon>Phenuiviridae</taxon>
        <taxon>Phlebovirus</taxon>
        <taxon>Phlebovirus karimabadense</taxon>
    </lineage>
</organism>
<keyword evidence="10" id="KW-1040">Host Golgi apparatus</keyword>
<comment type="similarity">
    <text evidence="6 17">Belongs to the phlebovirus nucleocapsid protein family.</text>
</comment>
<dbReference type="Proteomes" id="UP000162740">
    <property type="component" value="Genome"/>
</dbReference>
<proteinExistence type="inferred from homology"/>
<protein>
    <recommendedName>
        <fullName evidence="7 17">Nucleoprotein</fullName>
    </recommendedName>
</protein>
<accession>W8JDM5</accession>
<sequence length="241" mass="26646">MSDFASIAIEFGNEPIDRDAVSTWLNEFAYQGFDPRVIIEKITAADNWKTDVKKMIVLALTRGNKPEKMTAKMSPEGKAEVTRLVKKYKLKSGNPGRNDITLSRVAAAFATWTCNAIFYVQEFMPVNGAQMDELSPGYPRPMMHPSFAGLIDPNLPDAKLIIDAHCLFLVQFAKVINVGLRGKPKSEVYQSFVQPMTAAINSNFMTGEQRRRVLQGLGIIDMNLKPSQAVIAAARAYGSLA</sequence>
<dbReference type="GO" id="GO:0042025">
    <property type="term" value="C:host cell nucleus"/>
    <property type="evidence" value="ECO:0007669"/>
    <property type="project" value="UniProtKB-SubCell"/>
</dbReference>
<evidence type="ECO:0000256" key="8">
    <source>
        <dbReference type="ARBA" id="ARBA00022561"/>
    </source>
</evidence>
<evidence type="ECO:0000256" key="1">
    <source>
        <dbReference type="ARBA" id="ARBA00004136"/>
    </source>
</evidence>
<evidence type="ECO:0000256" key="7">
    <source>
        <dbReference type="ARBA" id="ARBA00014389"/>
    </source>
</evidence>
<evidence type="ECO:0000256" key="17">
    <source>
        <dbReference type="PIRNR" id="PIRNR003953"/>
    </source>
</evidence>
<evidence type="ECO:0000256" key="4">
    <source>
        <dbReference type="ARBA" id="ARBA00004328"/>
    </source>
</evidence>